<name>A0A9N9HBT0_9GLOM</name>
<evidence type="ECO:0000313" key="3">
    <source>
        <dbReference type="Proteomes" id="UP000789759"/>
    </source>
</evidence>
<evidence type="ECO:0000256" key="1">
    <source>
        <dbReference type="SAM" id="MobiDB-lite"/>
    </source>
</evidence>
<organism evidence="2 3">
    <name type="scientific">Cetraspora pellucida</name>
    <dbReference type="NCBI Taxonomy" id="1433469"/>
    <lineage>
        <taxon>Eukaryota</taxon>
        <taxon>Fungi</taxon>
        <taxon>Fungi incertae sedis</taxon>
        <taxon>Mucoromycota</taxon>
        <taxon>Glomeromycotina</taxon>
        <taxon>Glomeromycetes</taxon>
        <taxon>Diversisporales</taxon>
        <taxon>Gigasporaceae</taxon>
        <taxon>Cetraspora</taxon>
    </lineage>
</organism>
<sequence length="215" mass="23853">MNSSKKKITNDDNTTTSHKKASKKLTNKDDLNPSIKSLNERDVKIKDEIDEIFSKARNKAIIPTTSSTSLMEDLTSSTVVDSSIKEKGNPLNDKEFEFKVPAIPGKSRKRKLQENDLKIIPSSLSTSSTTNTTTEEFVFKVPAIPDKSKNKKLRENDIDGFSDSRGTKSRKTTEDGFAIYDIKELNIGNGGDTPLCPIDCDCCESLSSNMTLFFV</sequence>
<protein>
    <submittedName>
        <fullName evidence="2">22076_t:CDS:1</fullName>
    </submittedName>
</protein>
<dbReference type="AlphaFoldDB" id="A0A9N9HBT0"/>
<comment type="caution">
    <text evidence="2">The sequence shown here is derived from an EMBL/GenBank/DDBJ whole genome shotgun (WGS) entry which is preliminary data.</text>
</comment>
<dbReference type="OrthoDB" id="20835at2759"/>
<reference evidence="2" key="1">
    <citation type="submission" date="2021-06" db="EMBL/GenBank/DDBJ databases">
        <authorList>
            <person name="Kallberg Y."/>
            <person name="Tangrot J."/>
            <person name="Rosling A."/>
        </authorList>
    </citation>
    <scope>NUCLEOTIDE SEQUENCE</scope>
    <source>
        <strain evidence="2">FL966</strain>
    </source>
</reference>
<dbReference type="InterPro" id="IPR013885">
    <property type="entry name" value="DUF1764_euk"/>
</dbReference>
<feature type="region of interest" description="Disordered" evidence="1">
    <location>
        <begin position="151"/>
        <end position="170"/>
    </location>
</feature>
<feature type="region of interest" description="Disordered" evidence="1">
    <location>
        <begin position="1"/>
        <end position="38"/>
    </location>
</feature>
<dbReference type="Proteomes" id="UP000789759">
    <property type="component" value="Unassembled WGS sequence"/>
</dbReference>
<dbReference type="PANTHER" id="PTHR34066">
    <property type="entry name" value="GROWTH FACTOR 2"/>
    <property type="match status" value="1"/>
</dbReference>
<dbReference type="EMBL" id="CAJVQA010007798">
    <property type="protein sequence ID" value="CAG8662011.1"/>
    <property type="molecule type" value="Genomic_DNA"/>
</dbReference>
<dbReference type="PANTHER" id="PTHR34066:SF1">
    <property type="entry name" value="DUF1764 FAMILY PROTEIN"/>
    <property type="match status" value="1"/>
</dbReference>
<gene>
    <name evidence="2" type="ORF">CPELLU_LOCUS9846</name>
</gene>
<accession>A0A9N9HBT0</accession>
<keyword evidence="3" id="KW-1185">Reference proteome</keyword>
<proteinExistence type="predicted"/>
<evidence type="ECO:0000313" key="2">
    <source>
        <dbReference type="EMBL" id="CAG8662011.1"/>
    </source>
</evidence>
<dbReference type="Pfam" id="PF08576">
    <property type="entry name" value="DUF1764"/>
    <property type="match status" value="1"/>
</dbReference>